<comment type="caution">
    <text evidence="1">The sequence shown here is derived from an EMBL/GenBank/DDBJ whole genome shotgun (WGS) entry which is preliminary data.</text>
</comment>
<keyword evidence="2" id="KW-1185">Reference proteome</keyword>
<evidence type="ECO:0000313" key="1">
    <source>
        <dbReference type="EMBL" id="MBB6227552.1"/>
    </source>
</evidence>
<dbReference type="InterPro" id="IPR007690">
    <property type="entry name" value="T2SS_GspM"/>
</dbReference>
<dbReference type="Proteomes" id="UP000538147">
    <property type="component" value="Unassembled WGS sequence"/>
</dbReference>
<evidence type="ECO:0000313" key="2">
    <source>
        <dbReference type="Proteomes" id="UP000538147"/>
    </source>
</evidence>
<dbReference type="GO" id="GO:0015628">
    <property type="term" value="P:protein secretion by the type II secretion system"/>
    <property type="evidence" value="ECO:0007669"/>
    <property type="project" value="InterPro"/>
</dbReference>
<protein>
    <submittedName>
        <fullName evidence="1">General secretion pathway protein M</fullName>
    </submittedName>
</protein>
<accession>A0A841LEG7</accession>
<dbReference type="Pfam" id="PF04612">
    <property type="entry name" value="T2SSM"/>
    <property type="match status" value="1"/>
</dbReference>
<organism evidence="1 2">
    <name type="scientific">Polymorphobacter multimanifer</name>
    <dbReference type="NCBI Taxonomy" id="1070431"/>
    <lineage>
        <taxon>Bacteria</taxon>
        <taxon>Pseudomonadati</taxon>
        <taxon>Pseudomonadota</taxon>
        <taxon>Alphaproteobacteria</taxon>
        <taxon>Sphingomonadales</taxon>
        <taxon>Sphingosinicellaceae</taxon>
        <taxon>Polymorphobacter</taxon>
    </lineage>
</organism>
<dbReference type="RefSeq" id="WP_184198333.1">
    <property type="nucleotide sequence ID" value="NZ_BMOX01000055.1"/>
</dbReference>
<name>A0A841LEG7_9SPHN</name>
<reference evidence="1 2" key="1">
    <citation type="submission" date="2020-08" db="EMBL/GenBank/DDBJ databases">
        <title>Genomic Encyclopedia of Type Strains, Phase IV (KMG-IV): sequencing the most valuable type-strain genomes for metagenomic binning, comparative biology and taxonomic classification.</title>
        <authorList>
            <person name="Goeker M."/>
        </authorList>
    </citation>
    <scope>NUCLEOTIDE SEQUENCE [LARGE SCALE GENOMIC DNA]</scope>
    <source>
        <strain evidence="1 2">DSM 102189</strain>
    </source>
</reference>
<dbReference type="GO" id="GO:0015627">
    <property type="term" value="C:type II protein secretion system complex"/>
    <property type="evidence" value="ECO:0007669"/>
    <property type="project" value="InterPro"/>
</dbReference>
<dbReference type="AlphaFoldDB" id="A0A841LEG7"/>
<gene>
    <name evidence="1" type="ORF">FHS79_001721</name>
</gene>
<dbReference type="EMBL" id="JACIIV010000011">
    <property type="protein sequence ID" value="MBB6227552.1"/>
    <property type="molecule type" value="Genomic_DNA"/>
</dbReference>
<proteinExistence type="predicted"/>
<sequence>MSALPLWWRLRSRREQRLLLALAAVALPVLLWLLVLRPIEAARTAAEADLATATSDLASIRALAPAFSAPRTAGGALLPRVEAGLAAAGLTATSLDSTGNGRVTLRLAAARAQVLLRLVAGFEAEGLLVTSLSTSRNEDTSVSAVLTLAEPGA</sequence>